<organism evidence="3">
    <name type="scientific">marine metagenome</name>
    <dbReference type="NCBI Taxonomy" id="408172"/>
    <lineage>
        <taxon>unclassified sequences</taxon>
        <taxon>metagenomes</taxon>
        <taxon>ecological metagenomes</taxon>
    </lineage>
</organism>
<dbReference type="Gene3D" id="3.40.350.10">
    <property type="entry name" value="Creatinase/prolidase N-terminal domain"/>
    <property type="match status" value="1"/>
</dbReference>
<dbReference type="Pfam" id="PF00557">
    <property type="entry name" value="Peptidase_M24"/>
    <property type="match status" value="1"/>
</dbReference>
<feature type="domain" description="Peptidase M24" evidence="1">
    <location>
        <begin position="161"/>
        <end position="368"/>
    </location>
</feature>
<dbReference type="EMBL" id="UINC01020319">
    <property type="protein sequence ID" value="SVA85439.1"/>
    <property type="molecule type" value="Genomic_DNA"/>
</dbReference>
<dbReference type="InterPro" id="IPR000994">
    <property type="entry name" value="Pept_M24"/>
</dbReference>
<dbReference type="InterPro" id="IPR036005">
    <property type="entry name" value="Creatinase/aminopeptidase-like"/>
</dbReference>
<feature type="domain" description="Creatinase N-terminal" evidence="2">
    <location>
        <begin position="14"/>
        <end position="153"/>
    </location>
</feature>
<dbReference type="InterPro" id="IPR050659">
    <property type="entry name" value="Peptidase_M24B"/>
</dbReference>
<name>A0A381Z8C5_9ZZZZ</name>
<evidence type="ECO:0008006" key="4">
    <source>
        <dbReference type="Google" id="ProtNLM"/>
    </source>
</evidence>
<dbReference type="Pfam" id="PF01321">
    <property type="entry name" value="Creatinase_N"/>
    <property type="match status" value="1"/>
</dbReference>
<proteinExistence type="predicted"/>
<dbReference type="Gene3D" id="3.90.230.10">
    <property type="entry name" value="Creatinase/methionine aminopeptidase superfamily"/>
    <property type="match status" value="1"/>
</dbReference>
<protein>
    <recommendedName>
        <fullName evidence="4">Xaa-Pro dipeptidase</fullName>
    </recommendedName>
</protein>
<accession>A0A381Z8C5</accession>
<sequence length="384" mass="42483">MPVLHFPQTEYDRRRRAVLQSMDAQGLDGLVLFRQESMYYLSGYDTSGYTMFQGMYLGADGQMALLTRTADRIQSRKTSIIPDIRIWTDRDGANPADDLKGLLHEYGCAEKRIGVEYHAYGLTGQRARMVDAALEGFCETVDASDVVRLIRMVKSESELEFVRRAGLLCDGMLEVSIEKTRPGNQVKSVYGSMMQVLMAGGGDPTASRWPMGAGESAVFCRYHTGDETIGPNDQVVFEPAASYRHYHACMMYNIITGKPQPGHLAMNEACVEALEACQSVLRPGHTVGDLYAAHSRAFDRAGLTDAALAACGYSVGISYPPTWMDWPMVWADNPQVLEAGMVFFLHMILLDDQTGLSMCLGETAIVTEGSCERVNHMPREVIQV</sequence>
<dbReference type="SUPFAM" id="SSF53092">
    <property type="entry name" value="Creatinase/prolidase N-terminal domain"/>
    <property type="match status" value="1"/>
</dbReference>
<dbReference type="PANTHER" id="PTHR46112:SF2">
    <property type="entry name" value="XAA-PRO AMINOPEPTIDASE P-RELATED"/>
    <property type="match status" value="1"/>
</dbReference>
<dbReference type="AlphaFoldDB" id="A0A381Z8C5"/>
<dbReference type="PANTHER" id="PTHR46112">
    <property type="entry name" value="AMINOPEPTIDASE"/>
    <property type="match status" value="1"/>
</dbReference>
<gene>
    <name evidence="3" type="ORF">METZ01_LOCUS138293</name>
</gene>
<dbReference type="InterPro" id="IPR029149">
    <property type="entry name" value="Creatin/AminoP/Spt16_N"/>
</dbReference>
<evidence type="ECO:0000259" key="1">
    <source>
        <dbReference type="Pfam" id="PF00557"/>
    </source>
</evidence>
<evidence type="ECO:0000313" key="3">
    <source>
        <dbReference type="EMBL" id="SVA85439.1"/>
    </source>
</evidence>
<evidence type="ECO:0000259" key="2">
    <source>
        <dbReference type="Pfam" id="PF01321"/>
    </source>
</evidence>
<dbReference type="SUPFAM" id="SSF55920">
    <property type="entry name" value="Creatinase/aminopeptidase"/>
    <property type="match status" value="1"/>
</dbReference>
<dbReference type="CDD" id="cd01066">
    <property type="entry name" value="APP_MetAP"/>
    <property type="match status" value="1"/>
</dbReference>
<reference evidence="3" key="1">
    <citation type="submission" date="2018-05" db="EMBL/GenBank/DDBJ databases">
        <authorList>
            <person name="Lanie J.A."/>
            <person name="Ng W.-L."/>
            <person name="Kazmierczak K.M."/>
            <person name="Andrzejewski T.M."/>
            <person name="Davidsen T.M."/>
            <person name="Wayne K.J."/>
            <person name="Tettelin H."/>
            <person name="Glass J.I."/>
            <person name="Rusch D."/>
            <person name="Podicherti R."/>
            <person name="Tsui H.-C.T."/>
            <person name="Winkler M.E."/>
        </authorList>
    </citation>
    <scope>NUCLEOTIDE SEQUENCE</scope>
</reference>
<dbReference type="InterPro" id="IPR000587">
    <property type="entry name" value="Creatinase_N"/>
</dbReference>